<dbReference type="Proteomes" id="UP000198506">
    <property type="component" value="Unassembled WGS sequence"/>
</dbReference>
<protein>
    <recommendedName>
        <fullName evidence="4">DUF4192 domain-containing protein</fullName>
    </recommendedName>
</protein>
<evidence type="ECO:0008006" key="4">
    <source>
        <dbReference type="Google" id="ProtNLM"/>
    </source>
</evidence>
<evidence type="ECO:0000313" key="3">
    <source>
        <dbReference type="Proteomes" id="UP000198506"/>
    </source>
</evidence>
<comment type="caution">
    <text evidence="2">The sequence shown here is derived from an EMBL/GenBank/DDBJ whole genome shotgun (WGS) entry which is preliminary data.</text>
</comment>
<dbReference type="AlphaFoldDB" id="A0AA94HJY9"/>
<proteinExistence type="predicted"/>
<keyword evidence="3" id="KW-1185">Reference proteome</keyword>
<organism evidence="2 3">
    <name type="scientific">Agrococcus baldri</name>
    <dbReference type="NCBI Taxonomy" id="153730"/>
    <lineage>
        <taxon>Bacteria</taxon>
        <taxon>Bacillati</taxon>
        <taxon>Actinomycetota</taxon>
        <taxon>Actinomycetes</taxon>
        <taxon>Micrococcales</taxon>
        <taxon>Microbacteriaceae</taxon>
        <taxon>Agrococcus</taxon>
    </lineage>
</organism>
<reference evidence="2 3" key="1">
    <citation type="submission" date="2016-10" db="EMBL/GenBank/DDBJ databases">
        <authorList>
            <person name="Varghese N."/>
            <person name="Submissions S."/>
        </authorList>
    </citation>
    <scope>NUCLEOTIDE SEQUENCE [LARGE SCALE GENOMIC DNA]</scope>
    <source>
        <strain evidence="2 3">IAM 15147</strain>
    </source>
</reference>
<dbReference type="RefSeq" id="WP_092914977.1">
    <property type="nucleotide sequence ID" value="NZ_FOZN01000001.1"/>
</dbReference>
<sequence>METIRIRTPQSLLQLLPRLVGEVGAPSLVALPFSDGRSGMPMALDLPAAHSVEAVARAIRSSALGAEAVVLIACLPESLGAGPLPLRDELLGVAERLDRAGIRILELLAIAPDAWGDYAHPDAARGPLAELDLLDDPAPGVPAPRRVPGLPEGDCGAAGQAVATRLEALQRAELDAARAAPIEALELAVALAPQLDSGPGALGVDPARAAALAAVLVASPLLRDLAIELAIDGIDAAQHTLAASQDADAIAGGTAANRFMGVGPAPDAERLHERLRRWSAIAEAVPLEARAPLLVIVGFLQFFVGRGRTAARCAELAMAVDPGLTMAPLLRDIVDARGAPDWVLRPDVSAMQQTGGSGADAR</sequence>
<feature type="region of interest" description="Disordered" evidence="1">
    <location>
        <begin position="135"/>
        <end position="154"/>
    </location>
</feature>
<evidence type="ECO:0000313" key="2">
    <source>
        <dbReference type="EMBL" id="SFR98080.1"/>
    </source>
</evidence>
<gene>
    <name evidence="2" type="ORF">SAMN04487783_0182</name>
</gene>
<name>A0AA94HJY9_9MICO</name>
<dbReference type="EMBL" id="FOZN01000001">
    <property type="protein sequence ID" value="SFR98080.1"/>
    <property type="molecule type" value="Genomic_DNA"/>
</dbReference>
<accession>A0AA94HJY9</accession>
<evidence type="ECO:0000256" key="1">
    <source>
        <dbReference type="SAM" id="MobiDB-lite"/>
    </source>
</evidence>